<keyword evidence="8 13" id="KW-0378">Hydrolase</keyword>
<organism evidence="18 19">
    <name type="scientific">Thermoactinomyces daqus</name>
    <dbReference type="NCBI Taxonomy" id="1329516"/>
    <lineage>
        <taxon>Bacteria</taxon>
        <taxon>Bacillati</taxon>
        <taxon>Bacillota</taxon>
        <taxon>Bacilli</taxon>
        <taxon>Bacillales</taxon>
        <taxon>Thermoactinomycetaceae</taxon>
        <taxon>Thermoactinomyces</taxon>
    </lineage>
</organism>
<evidence type="ECO:0000313" key="18">
    <source>
        <dbReference type="EMBL" id="MBA4543811.1"/>
    </source>
</evidence>
<keyword evidence="7 13" id="KW-0732">Signal</keyword>
<feature type="chain" id="PRO_5031607734" description="Neutral metalloproteinase" evidence="13">
    <location>
        <begin position="29"/>
        <end position="531"/>
    </location>
</feature>
<evidence type="ECO:0000259" key="16">
    <source>
        <dbReference type="Pfam" id="PF03413"/>
    </source>
</evidence>
<evidence type="ECO:0000256" key="9">
    <source>
        <dbReference type="ARBA" id="ARBA00022833"/>
    </source>
</evidence>
<dbReference type="Pfam" id="PF07504">
    <property type="entry name" value="FTP"/>
    <property type="match status" value="1"/>
</dbReference>
<dbReference type="Gene3D" id="3.10.450.490">
    <property type="match status" value="1"/>
</dbReference>
<dbReference type="Gene3D" id="3.10.170.10">
    <property type="match status" value="1"/>
</dbReference>
<comment type="function">
    <text evidence="13">Extracellular zinc metalloprotease.</text>
</comment>
<keyword evidence="9 13" id="KW-0862">Zinc</keyword>
<gene>
    <name evidence="18" type="ORF">H1164_13025</name>
</gene>
<sequence>MKKLVTSAGLAMALVLGTIPFASSPAHASPTDPIKYHKQYKTPTFMGKWDAPSTKNKQDIVWTYLNNKKNLFKIRDNVQSHFQIIKVQTDELGMTHYRVREVYKGIPVYGSDQTIHVQKNGDVASYFGQFIPELENKHVATKAEISREEAIRQAETALQKEVGTIQEFVGQPSADLYIYPYQDQYKLTYLVKMSTVQPKPGYWFYFIDATNGSVINKFNAANDATGTGKGVLGDTKTFDVTYSGGYYYLDGTSRGIEIATYDAKHVPYYSPNLPGTLIRSSSTTFSDPAAVDAHAYAERVYDYYKNTFGRNSYDNKGAPIISSVHVGNKWNNAAWIGTQMVYGDGDGTTFRTLSGGLDVIGHELTHAVTQSTADLIYQGESGALNESISDIFGAMIDSDDWDIGEDVYTPGIAGDALRSMSDPTKYGDPDNYANRYTGPDDNGGVHTNSGINNKAAYLMAQGGSAYGVQVSGIGRAKTANIYYRALNYYLYSSSNFSSMRQAAIQAATDLYGANSAEVNTVKNAYSAVGVY</sequence>
<keyword evidence="10" id="KW-0106">Calcium</keyword>
<dbReference type="EMBL" id="JACEIP010000022">
    <property type="protein sequence ID" value="MBA4543811.1"/>
    <property type="molecule type" value="Genomic_DNA"/>
</dbReference>
<evidence type="ECO:0000256" key="7">
    <source>
        <dbReference type="ARBA" id="ARBA00022729"/>
    </source>
</evidence>
<comment type="similarity">
    <text evidence="3 13">Belongs to the peptidase M4 family.</text>
</comment>
<proteinExistence type="inferred from homology"/>
<dbReference type="Pfam" id="PF01447">
    <property type="entry name" value="Peptidase_M4"/>
    <property type="match status" value="1"/>
</dbReference>
<evidence type="ECO:0000259" key="17">
    <source>
        <dbReference type="Pfam" id="PF07504"/>
    </source>
</evidence>
<comment type="caution">
    <text evidence="18">The sequence shown here is derived from an EMBL/GenBank/DDBJ whole genome shotgun (WGS) entry which is preliminary data.</text>
</comment>
<dbReference type="FunFam" id="1.10.390.10:FF:000012">
    <property type="entry name" value="Thermolysin"/>
    <property type="match status" value="1"/>
</dbReference>
<evidence type="ECO:0000313" key="19">
    <source>
        <dbReference type="Proteomes" id="UP000530514"/>
    </source>
</evidence>
<evidence type="ECO:0000256" key="5">
    <source>
        <dbReference type="ARBA" id="ARBA00022670"/>
    </source>
</evidence>
<dbReference type="GO" id="GO:0004222">
    <property type="term" value="F:metalloendopeptidase activity"/>
    <property type="evidence" value="ECO:0007669"/>
    <property type="project" value="UniProtKB-UniRule"/>
</dbReference>
<evidence type="ECO:0000256" key="8">
    <source>
        <dbReference type="ARBA" id="ARBA00022801"/>
    </source>
</evidence>
<comment type="subcellular location">
    <subcellularLocation>
        <location evidence="2 13">Secreted</location>
    </subcellularLocation>
</comment>
<evidence type="ECO:0000256" key="11">
    <source>
        <dbReference type="ARBA" id="ARBA00023049"/>
    </source>
</evidence>
<evidence type="ECO:0000256" key="1">
    <source>
        <dbReference type="ARBA" id="ARBA00001947"/>
    </source>
</evidence>
<dbReference type="InterPro" id="IPR023612">
    <property type="entry name" value="Peptidase_M4"/>
</dbReference>
<dbReference type="Pfam" id="PF03413">
    <property type="entry name" value="PepSY"/>
    <property type="match status" value="1"/>
</dbReference>
<name>A0A7W2AII9_9BACL</name>
<keyword evidence="4 13" id="KW-0964">Secreted</keyword>
<dbReference type="GO" id="GO:0046872">
    <property type="term" value="F:metal ion binding"/>
    <property type="evidence" value="ECO:0007669"/>
    <property type="project" value="UniProtKB-UniRule"/>
</dbReference>
<dbReference type="PANTHER" id="PTHR33794">
    <property type="entry name" value="BACILLOLYSIN"/>
    <property type="match status" value="1"/>
</dbReference>
<dbReference type="AlphaFoldDB" id="A0A7W2AII9"/>
<dbReference type="Pfam" id="PF02868">
    <property type="entry name" value="Peptidase_M4_C"/>
    <property type="match status" value="1"/>
</dbReference>
<dbReference type="InterPro" id="IPR011096">
    <property type="entry name" value="FTP_domain"/>
</dbReference>
<evidence type="ECO:0000256" key="4">
    <source>
        <dbReference type="ARBA" id="ARBA00022525"/>
    </source>
</evidence>
<dbReference type="Gene3D" id="1.10.390.10">
    <property type="entry name" value="Neutral Protease Domain 2"/>
    <property type="match status" value="1"/>
</dbReference>
<comment type="cofactor">
    <cofactor evidence="1 13">
        <name>Zn(2+)</name>
        <dbReference type="ChEBI" id="CHEBI:29105"/>
    </cofactor>
</comment>
<dbReference type="EC" id="3.4.24.-" evidence="13"/>
<dbReference type="PRINTS" id="PR00730">
    <property type="entry name" value="THERMOLYSIN"/>
</dbReference>
<dbReference type="CDD" id="cd09597">
    <property type="entry name" value="M4_TLP"/>
    <property type="match status" value="1"/>
</dbReference>
<feature type="domain" description="FTP" evidence="17">
    <location>
        <begin position="81"/>
        <end position="130"/>
    </location>
</feature>
<dbReference type="RefSeq" id="WP_033099983.1">
    <property type="nucleotide sequence ID" value="NZ_JACEIP010000022.1"/>
</dbReference>
<protein>
    <recommendedName>
        <fullName evidence="13">Neutral metalloproteinase</fullName>
        <ecNumber evidence="13">3.4.24.-</ecNumber>
    </recommendedName>
</protein>
<evidence type="ECO:0000259" key="15">
    <source>
        <dbReference type="Pfam" id="PF02868"/>
    </source>
</evidence>
<dbReference type="InterPro" id="IPR001570">
    <property type="entry name" value="Peptidase_M4_C_domain"/>
</dbReference>
<feature type="domain" description="Peptidase M4" evidence="14">
    <location>
        <begin position="225"/>
        <end position="370"/>
    </location>
</feature>
<feature type="domain" description="Peptidase M4 C-terminal" evidence="15">
    <location>
        <begin position="373"/>
        <end position="530"/>
    </location>
</feature>
<keyword evidence="6" id="KW-0479">Metal-binding</keyword>
<dbReference type="GO" id="GO:0005576">
    <property type="term" value="C:extracellular region"/>
    <property type="evidence" value="ECO:0007669"/>
    <property type="project" value="UniProtKB-SubCell"/>
</dbReference>
<feature type="active site" evidence="12">
    <location>
        <position position="363"/>
    </location>
</feature>
<dbReference type="Gene3D" id="3.10.450.40">
    <property type="match status" value="1"/>
</dbReference>
<dbReference type="InterPro" id="IPR013856">
    <property type="entry name" value="Peptidase_M4_domain"/>
</dbReference>
<evidence type="ECO:0000256" key="10">
    <source>
        <dbReference type="ARBA" id="ARBA00022837"/>
    </source>
</evidence>
<dbReference type="InterPro" id="IPR025711">
    <property type="entry name" value="PepSY"/>
</dbReference>
<evidence type="ECO:0000256" key="6">
    <source>
        <dbReference type="ARBA" id="ARBA00022723"/>
    </source>
</evidence>
<feature type="active site" description="Proton donor" evidence="12">
    <location>
        <position position="446"/>
    </location>
</feature>
<feature type="signal peptide" evidence="13">
    <location>
        <begin position="1"/>
        <end position="28"/>
    </location>
</feature>
<evidence type="ECO:0000256" key="13">
    <source>
        <dbReference type="RuleBase" id="RU366073"/>
    </source>
</evidence>
<dbReference type="InterPro" id="IPR050728">
    <property type="entry name" value="Zinc_Metalloprotease_M4"/>
</dbReference>
<evidence type="ECO:0000259" key="14">
    <source>
        <dbReference type="Pfam" id="PF01447"/>
    </source>
</evidence>
<evidence type="ECO:0000256" key="3">
    <source>
        <dbReference type="ARBA" id="ARBA00009388"/>
    </source>
</evidence>
<dbReference type="GO" id="GO:0006508">
    <property type="term" value="P:proteolysis"/>
    <property type="evidence" value="ECO:0007669"/>
    <property type="project" value="UniProtKB-KW"/>
</dbReference>
<keyword evidence="11 13" id="KW-0482">Metalloprotease</keyword>
<dbReference type="PANTHER" id="PTHR33794:SF3">
    <property type="entry name" value="NEUTRAL PROTEASE B"/>
    <property type="match status" value="1"/>
</dbReference>
<keyword evidence="5 13" id="KW-0645">Protease</keyword>
<reference evidence="18 19" key="1">
    <citation type="submission" date="2020-07" db="EMBL/GenBank/DDBJ databases">
        <authorList>
            <person name="Feng H."/>
        </authorList>
    </citation>
    <scope>NUCLEOTIDE SEQUENCE [LARGE SCALE GENOMIC DNA]</scope>
    <source>
        <strain evidence="19">s-11</strain>
    </source>
</reference>
<dbReference type="Proteomes" id="UP000530514">
    <property type="component" value="Unassembled WGS sequence"/>
</dbReference>
<accession>A0A7W2AII9</accession>
<feature type="domain" description="PepSY" evidence="16">
    <location>
        <begin position="145"/>
        <end position="216"/>
    </location>
</feature>
<evidence type="ECO:0000256" key="2">
    <source>
        <dbReference type="ARBA" id="ARBA00004613"/>
    </source>
</evidence>
<dbReference type="OrthoDB" id="291295at2"/>
<dbReference type="InterPro" id="IPR027268">
    <property type="entry name" value="Peptidase_M4/M1_CTD_sf"/>
</dbReference>
<keyword evidence="19" id="KW-1185">Reference proteome</keyword>
<dbReference type="SUPFAM" id="SSF55486">
    <property type="entry name" value="Metalloproteases ('zincins'), catalytic domain"/>
    <property type="match status" value="1"/>
</dbReference>
<evidence type="ECO:0000256" key="12">
    <source>
        <dbReference type="PIRSR" id="PIRSR623612-1"/>
    </source>
</evidence>